<evidence type="ECO:0000256" key="1">
    <source>
        <dbReference type="ARBA" id="ARBA00009477"/>
    </source>
</evidence>
<dbReference type="GO" id="GO:0015562">
    <property type="term" value="F:efflux transmembrane transporter activity"/>
    <property type="evidence" value="ECO:0000318"/>
    <property type="project" value="GO_Central"/>
</dbReference>
<dbReference type="Proteomes" id="UP000000798">
    <property type="component" value="Chromosome"/>
</dbReference>
<dbReference type="PIR" id="C70415">
    <property type="entry name" value="C70415"/>
</dbReference>
<dbReference type="Gene3D" id="2.40.30.170">
    <property type="match status" value="1"/>
</dbReference>
<protein>
    <submittedName>
        <fullName evidence="4">Cation efflux system (CzcB-like)</fullName>
    </submittedName>
</protein>
<organism evidence="4 5">
    <name type="scientific">Aquifex aeolicus (strain VF5)</name>
    <dbReference type="NCBI Taxonomy" id="224324"/>
    <lineage>
        <taxon>Bacteria</taxon>
        <taxon>Pseudomonadati</taxon>
        <taxon>Aquificota</taxon>
        <taxon>Aquificia</taxon>
        <taxon>Aquificales</taxon>
        <taxon>Aquificaceae</taxon>
        <taxon>Aquifex</taxon>
    </lineage>
</organism>
<dbReference type="EMBL" id="AE000657">
    <property type="protein sequence ID" value="AAC07317.1"/>
    <property type="molecule type" value="Genomic_DNA"/>
</dbReference>
<dbReference type="InterPro" id="IPR006143">
    <property type="entry name" value="RND_pump_MFP"/>
</dbReference>
<dbReference type="EnsemblBacteria" id="AAC07317">
    <property type="protein sequence ID" value="AAC07317"/>
    <property type="gene ID" value="aq_1331"/>
</dbReference>
<evidence type="ECO:0000256" key="2">
    <source>
        <dbReference type="SAM" id="Coils"/>
    </source>
</evidence>
<dbReference type="STRING" id="224324.aq_1331"/>
<dbReference type="OrthoDB" id="5318766at2"/>
<dbReference type="PANTHER" id="PTHR30469:SF15">
    <property type="entry name" value="HLYD FAMILY OF SECRETION PROTEINS"/>
    <property type="match status" value="1"/>
</dbReference>
<dbReference type="Gene3D" id="2.40.50.100">
    <property type="match status" value="1"/>
</dbReference>
<dbReference type="PANTHER" id="PTHR30469">
    <property type="entry name" value="MULTIDRUG RESISTANCE PROTEIN MDTA"/>
    <property type="match status" value="1"/>
</dbReference>
<dbReference type="InterPro" id="IPR058647">
    <property type="entry name" value="BSH_CzcB-like"/>
</dbReference>
<dbReference type="RefSeq" id="WP_010880852.1">
    <property type="nucleotide sequence ID" value="NC_000918.1"/>
</dbReference>
<keyword evidence="2" id="KW-0175">Coiled coil</keyword>
<evidence type="ECO:0000313" key="5">
    <source>
        <dbReference type="Proteomes" id="UP000000798"/>
    </source>
</evidence>
<dbReference type="Gene3D" id="1.10.287.470">
    <property type="entry name" value="Helix hairpin bin"/>
    <property type="match status" value="1"/>
</dbReference>
<dbReference type="NCBIfam" id="TIGR00999">
    <property type="entry name" value="8a0102"/>
    <property type="match status" value="1"/>
</dbReference>
<proteinExistence type="inferred from homology"/>
<dbReference type="GO" id="GO:0046873">
    <property type="term" value="F:metal ion transmembrane transporter activity"/>
    <property type="evidence" value="ECO:0007669"/>
    <property type="project" value="InterPro"/>
</dbReference>
<accession>O67350</accession>
<evidence type="ECO:0000259" key="3">
    <source>
        <dbReference type="Pfam" id="PF25973"/>
    </source>
</evidence>
<dbReference type="eggNOG" id="COG0845">
    <property type="taxonomic scope" value="Bacteria"/>
</dbReference>
<dbReference type="GO" id="GO:1990281">
    <property type="term" value="C:efflux pump complex"/>
    <property type="evidence" value="ECO:0000318"/>
    <property type="project" value="GO_Central"/>
</dbReference>
<dbReference type="AlphaFoldDB" id="O67350"/>
<sequence>MQTLLYILFLLFLFSCSKTEEKKTPQARKIQVSVVEVKREKVVVSVPFKGVLKAVKEAELSSQEPGVLTRLYKREGEYVKKGEVLAQVESNLAKESYRKVLNQLKEVEKQVELQKKIYERRKKLFERELISKEEYEREKYKLEELIQRKKALESELKYFKEKVRRHYVRAPFDGYITERYKNMGDYVTPQTPVFRLINLGELEFSFKVPARYVSLLKKGKELNVELENGKNVKGRVYFISERGDENNQFLVKLLINNEEGKLKAGTFGFAEVPVREVYAFKVPEDAVILQGNKKIIWVLEGNRVRSREVEVIFINGGYAYVEGDLKDGDKVVTENTFLLKEGAEVVVR</sequence>
<reference evidence="4 5" key="1">
    <citation type="journal article" date="1998" name="Nature">
        <title>The complete genome of the hyperthermophilic bacterium Aquifex aeolicus.</title>
        <authorList>
            <person name="Deckert G."/>
            <person name="Warren P.V."/>
            <person name="Gaasterland T."/>
            <person name="Young W.G."/>
            <person name="Lenox A.L."/>
            <person name="Graham D.E."/>
            <person name="Overbeek R."/>
            <person name="Snead M.A."/>
            <person name="Keller M."/>
            <person name="Aujay M."/>
            <person name="Huber R."/>
            <person name="Feldman R.A."/>
            <person name="Short J.M."/>
            <person name="Olson G.J."/>
            <person name="Swanson R.V."/>
        </authorList>
    </citation>
    <scope>NUCLEOTIDE SEQUENCE [LARGE SCALE GENOMIC DNA]</scope>
    <source>
        <strain evidence="4 5">VF5</strain>
    </source>
</reference>
<feature type="domain" description="CzcB-like barrel-sandwich hybrid" evidence="3">
    <location>
        <begin position="58"/>
        <end position="196"/>
    </location>
</feature>
<keyword evidence="5" id="KW-1185">Reference proteome</keyword>
<dbReference type="Pfam" id="PF25973">
    <property type="entry name" value="BSH_CzcB"/>
    <property type="match status" value="1"/>
</dbReference>
<dbReference type="Gene3D" id="2.40.420.20">
    <property type="match status" value="1"/>
</dbReference>
<dbReference type="InterPro" id="IPR005695">
    <property type="entry name" value="Co/Zn/Cd_resistance_CzcB-like"/>
</dbReference>
<dbReference type="InParanoid" id="O67350"/>
<comment type="similarity">
    <text evidence="1">Belongs to the membrane fusion protein (MFP) (TC 8.A.1) family.</text>
</comment>
<evidence type="ECO:0000313" key="4">
    <source>
        <dbReference type="EMBL" id="AAC07317.1"/>
    </source>
</evidence>
<dbReference type="NCBIfam" id="TIGR01730">
    <property type="entry name" value="RND_mfp"/>
    <property type="match status" value="1"/>
</dbReference>
<dbReference type="SUPFAM" id="SSF111369">
    <property type="entry name" value="HlyD-like secretion proteins"/>
    <property type="match status" value="1"/>
</dbReference>
<dbReference type="KEGG" id="aae:aq_1331"/>
<name>O67350_AQUAE</name>
<gene>
    <name evidence="4" type="primary">czcB2</name>
    <name evidence="4" type="ordered locus">aq_1331</name>
</gene>
<feature type="coiled-coil region" evidence="2">
    <location>
        <begin position="90"/>
        <end position="162"/>
    </location>
</feature>
<dbReference type="HOGENOM" id="CLU_018816_1_2_0"/>